<evidence type="ECO:0008006" key="5">
    <source>
        <dbReference type="Google" id="ProtNLM"/>
    </source>
</evidence>
<dbReference type="Proteomes" id="UP000606172">
    <property type="component" value="Unassembled WGS sequence"/>
</dbReference>
<dbReference type="AlphaFoldDB" id="A0A919RP78"/>
<protein>
    <recommendedName>
        <fullName evidence="5">YtxH domain-containing protein</fullName>
    </recommendedName>
</protein>
<evidence type="ECO:0000256" key="1">
    <source>
        <dbReference type="SAM" id="MobiDB-lite"/>
    </source>
</evidence>
<proteinExistence type="predicted"/>
<dbReference type="RefSeq" id="WP_380659493.1">
    <property type="nucleotide sequence ID" value="NZ_JBHLZQ010000011.1"/>
</dbReference>
<evidence type="ECO:0000313" key="3">
    <source>
        <dbReference type="EMBL" id="GII95861.1"/>
    </source>
</evidence>
<keyword evidence="4" id="KW-1185">Reference proteome</keyword>
<gene>
    <name evidence="3" type="ORF">Ssi02_60920</name>
</gene>
<organism evidence="3 4">
    <name type="scientific">Sinosporangium siamense</name>
    <dbReference type="NCBI Taxonomy" id="1367973"/>
    <lineage>
        <taxon>Bacteria</taxon>
        <taxon>Bacillati</taxon>
        <taxon>Actinomycetota</taxon>
        <taxon>Actinomycetes</taxon>
        <taxon>Streptosporangiales</taxon>
        <taxon>Streptosporangiaceae</taxon>
        <taxon>Sinosporangium</taxon>
    </lineage>
</organism>
<keyword evidence="2" id="KW-0472">Membrane</keyword>
<keyword evidence="2" id="KW-0812">Transmembrane</keyword>
<feature type="region of interest" description="Disordered" evidence="1">
    <location>
        <begin position="92"/>
        <end position="120"/>
    </location>
</feature>
<comment type="caution">
    <text evidence="3">The sequence shown here is derived from an EMBL/GenBank/DDBJ whole genome shotgun (WGS) entry which is preliminary data.</text>
</comment>
<feature type="transmembrane region" description="Helical" evidence="2">
    <location>
        <begin position="48"/>
        <end position="67"/>
    </location>
</feature>
<name>A0A919RP78_9ACTN</name>
<sequence length="120" mass="13346">MVARGWAAPRLDYVAHALEEQLAPRISAMLSQAAERIDPMPRRPARRWPMVAIVAGAAMGAIGFALYRKSAQEWAESMKDTAHDATTWVNEKADRAKERAQHLGHHETGHKADEPARKTP</sequence>
<dbReference type="EMBL" id="BOOW01000038">
    <property type="protein sequence ID" value="GII95861.1"/>
    <property type="molecule type" value="Genomic_DNA"/>
</dbReference>
<evidence type="ECO:0000256" key="2">
    <source>
        <dbReference type="SAM" id="Phobius"/>
    </source>
</evidence>
<keyword evidence="2" id="KW-1133">Transmembrane helix</keyword>
<reference evidence="3" key="1">
    <citation type="submission" date="2021-01" db="EMBL/GenBank/DDBJ databases">
        <title>Whole genome shotgun sequence of Sinosporangium siamense NBRC 109515.</title>
        <authorList>
            <person name="Komaki H."/>
            <person name="Tamura T."/>
        </authorList>
    </citation>
    <scope>NUCLEOTIDE SEQUENCE</scope>
    <source>
        <strain evidence="3">NBRC 109515</strain>
    </source>
</reference>
<accession>A0A919RP78</accession>
<evidence type="ECO:0000313" key="4">
    <source>
        <dbReference type="Proteomes" id="UP000606172"/>
    </source>
</evidence>